<evidence type="ECO:0000259" key="1">
    <source>
        <dbReference type="Pfam" id="PF01814"/>
    </source>
</evidence>
<dbReference type="Pfam" id="PF01814">
    <property type="entry name" value="Hemerythrin"/>
    <property type="match status" value="1"/>
</dbReference>
<dbReference type="EMBL" id="JAPYKO010000003">
    <property type="protein sequence ID" value="MEI9401868.1"/>
    <property type="molecule type" value="Genomic_DNA"/>
</dbReference>
<comment type="caution">
    <text evidence="2">The sequence shown here is derived from an EMBL/GenBank/DDBJ whole genome shotgun (WGS) entry which is preliminary data.</text>
</comment>
<reference evidence="2 3" key="1">
    <citation type="submission" date="2022-12" db="EMBL/GenBank/DDBJ databases">
        <authorList>
            <person name="Muema E."/>
        </authorList>
    </citation>
    <scope>NUCLEOTIDE SEQUENCE [LARGE SCALE GENOMIC DNA]</scope>
    <source>
        <strain evidence="3">1330</strain>
    </source>
</reference>
<protein>
    <submittedName>
        <fullName evidence="2">Hemerythrin domain-containing protein</fullName>
    </submittedName>
</protein>
<feature type="domain" description="Hemerythrin-like" evidence="1">
    <location>
        <begin position="35"/>
        <end position="161"/>
    </location>
</feature>
<accession>A0ABU8KA36</accession>
<dbReference type="RefSeq" id="WP_337092199.1">
    <property type="nucleotide sequence ID" value="NZ_JAPYKO010000003.1"/>
</dbReference>
<proteinExistence type="predicted"/>
<gene>
    <name evidence="2" type="ORF">O7A05_06705</name>
</gene>
<evidence type="ECO:0000313" key="3">
    <source>
        <dbReference type="Proteomes" id="UP001366503"/>
    </source>
</evidence>
<dbReference type="InterPro" id="IPR012312">
    <property type="entry name" value="Hemerythrin-like"/>
</dbReference>
<evidence type="ECO:0000313" key="2">
    <source>
        <dbReference type="EMBL" id="MEI9401868.1"/>
    </source>
</evidence>
<keyword evidence="3" id="KW-1185">Reference proteome</keyword>
<dbReference type="Proteomes" id="UP001366503">
    <property type="component" value="Unassembled WGS sequence"/>
</dbReference>
<sequence length="172" mass="19051">MASCKSSIVDKCKAWPFVEGCLHAGLPCRNVCFWHDRKLRICDELEAIADELPSVNPLKCLLAANQLLPLLRMSHACEEEHVFPVFASGAHHGERSASIRRLLAEHIEDESAAEDLTDTLLAIGRGGAVDNPEALGFMLRAFFCASRRHIAFEREHILPLVAQPDWINSPAS</sequence>
<dbReference type="Gene3D" id="1.20.120.520">
    <property type="entry name" value="nmb1532 protein domain like"/>
    <property type="match status" value="1"/>
</dbReference>
<name>A0ABU8KA36_9HYPH</name>
<organism evidence="2 3">
    <name type="scientific">Mesorhizobium argentiipisi</name>
    <dbReference type="NCBI Taxonomy" id="3015175"/>
    <lineage>
        <taxon>Bacteria</taxon>
        <taxon>Pseudomonadati</taxon>
        <taxon>Pseudomonadota</taxon>
        <taxon>Alphaproteobacteria</taxon>
        <taxon>Hyphomicrobiales</taxon>
        <taxon>Phyllobacteriaceae</taxon>
        <taxon>Mesorhizobium</taxon>
    </lineage>
</organism>